<keyword evidence="2" id="KW-0805">Transcription regulation</keyword>
<evidence type="ECO:0000256" key="4">
    <source>
        <dbReference type="ARBA" id="ARBA00023163"/>
    </source>
</evidence>
<comment type="similarity">
    <text evidence="1">Belongs to the sigma-70 factor family. ECF subfamily.</text>
</comment>
<dbReference type="NCBIfam" id="TIGR02985">
    <property type="entry name" value="Sig70_bacteroi1"/>
    <property type="match status" value="1"/>
</dbReference>
<dbReference type="InterPro" id="IPR007627">
    <property type="entry name" value="RNA_pol_sigma70_r2"/>
</dbReference>
<dbReference type="PANTHER" id="PTHR43133">
    <property type="entry name" value="RNA POLYMERASE ECF-TYPE SIGMA FACTO"/>
    <property type="match status" value="1"/>
</dbReference>
<keyword evidence="4" id="KW-0804">Transcription</keyword>
<evidence type="ECO:0000313" key="8">
    <source>
        <dbReference type="Proteomes" id="UP000199452"/>
    </source>
</evidence>
<name>A0A1G6LZC0_9BACT</name>
<sequence>MTLPEGNHTPDELKWFRNLFDTYYDSIRNFAYFKVGDPDIADDVVQEAFIKVWNMRDEIRSETVKALLYKIAGNLALNQLKHRKVVLNFENNYQHDTYGEQADSQIISEEFNTYLQSVIASMPENSREVFLMNRMEGLTYEEIADRLDLSVKAIEKRMSEALKIVRSKISYKV</sequence>
<dbReference type="AlphaFoldDB" id="A0A1G6LZC0"/>
<keyword evidence="8" id="KW-1185">Reference proteome</keyword>
<dbReference type="InterPro" id="IPR036388">
    <property type="entry name" value="WH-like_DNA-bd_sf"/>
</dbReference>
<dbReference type="Pfam" id="PF08281">
    <property type="entry name" value="Sigma70_r4_2"/>
    <property type="match status" value="1"/>
</dbReference>
<dbReference type="GO" id="GO:0003677">
    <property type="term" value="F:DNA binding"/>
    <property type="evidence" value="ECO:0007669"/>
    <property type="project" value="InterPro"/>
</dbReference>
<evidence type="ECO:0000256" key="1">
    <source>
        <dbReference type="ARBA" id="ARBA00010641"/>
    </source>
</evidence>
<dbReference type="NCBIfam" id="TIGR02937">
    <property type="entry name" value="sigma70-ECF"/>
    <property type="match status" value="1"/>
</dbReference>
<dbReference type="OrthoDB" id="659855at2"/>
<evidence type="ECO:0000259" key="5">
    <source>
        <dbReference type="Pfam" id="PF04542"/>
    </source>
</evidence>
<dbReference type="PANTHER" id="PTHR43133:SF46">
    <property type="entry name" value="RNA POLYMERASE SIGMA-70 FACTOR ECF SUBFAMILY"/>
    <property type="match status" value="1"/>
</dbReference>
<dbReference type="InterPro" id="IPR014327">
    <property type="entry name" value="RNA_pol_sigma70_bacteroid"/>
</dbReference>
<feature type="domain" description="RNA polymerase sigma-70 region 2" evidence="5">
    <location>
        <begin position="19"/>
        <end position="84"/>
    </location>
</feature>
<dbReference type="Proteomes" id="UP000199452">
    <property type="component" value="Unassembled WGS sequence"/>
</dbReference>
<protein>
    <submittedName>
        <fullName evidence="7">RNA polymerase sigma-70 factor, ECF subfamily</fullName>
    </submittedName>
</protein>
<dbReference type="GO" id="GO:0016987">
    <property type="term" value="F:sigma factor activity"/>
    <property type="evidence" value="ECO:0007669"/>
    <property type="project" value="UniProtKB-KW"/>
</dbReference>
<evidence type="ECO:0000313" key="7">
    <source>
        <dbReference type="EMBL" id="SDC48394.1"/>
    </source>
</evidence>
<dbReference type="InterPro" id="IPR013325">
    <property type="entry name" value="RNA_pol_sigma_r2"/>
</dbReference>
<dbReference type="EMBL" id="FMYP01000033">
    <property type="protein sequence ID" value="SDC48394.1"/>
    <property type="molecule type" value="Genomic_DNA"/>
</dbReference>
<dbReference type="InterPro" id="IPR014284">
    <property type="entry name" value="RNA_pol_sigma-70_dom"/>
</dbReference>
<dbReference type="InterPro" id="IPR013324">
    <property type="entry name" value="RNA_pol_sigma_r3/r4-like"/>
</dbReference>
<evidence type="ECO:0000259" key="6">
    <source>
        <dbReference type="Pfam" id="PF08281"/>
    </source>
</evidence>
<gene>
    <name evidence="7" type="ORF">SAMN05216323_103330</name>
</gene>
<dbReference type="InterPro" id="IPR013249">
    <property type="entry name" value="RNA_pol_sigma70_r4_t2"/>
</dbReference>
<proteinExistence type="inferred from homology"/>
<dbReference type="CDD" id="cd06171">
    <property type="entry name" value="Sigma70_r4"/>
    <property type="match status" value="1"/>
</dbReference>
<reference evidence="7 8" key="1">
    <citation type="submission" date="2016-09" db="EMBL/GenBank/DDBJ databases">
        <authorList>
            <person name="Capua I."/>
            <person name="De Benedictis P."/>
            <person name="Joannis T."/>
            <person name="Lombin L.H."/>
            <person name="Cattoli G."/>
        </authorList>
    </citation>
    <scope>NUCLEOTIDE SEQUENCE [LARGE SCALE GENOMIC DNA]</scope>
    <source>
        <strain evidence="7 8">A7P-90m</strain>
    </source>
</reference>
<dbReference type="STRING" id="1640674.SAMN05216323_103330"/>
<evidence type="ECO:0000256" key="3">
    <source>
        <dbReference type="ARBA" id="ARBA00023082"/>
    </source>
</evidence>
<dbReference type="Gene3D" id="1.10.1740.10">
    <property type="match status" value="1"/>
</dbReference>
<dbReference type="Pfam" id="PF04542">
    <property type="entry name" value="Sigma70_r2"/>
    <property type="match status" value="1"/>
</dbReference>
<dbReference type="GO" id="GO:0006352">
    <property type="term" value="P:DNA-templated transcription initiation"/>
    <property type="evidence" value="ECO:0007669"/>
    <property type="project" value="InterPro"/>
</dbReference>
<dbReference type="RefSeq" id="WP_092438496.1">
    <property type="nucleotide sequence ID" value="NZ_FMYP01000033.1"/>
</dbReference>
<evidence type="ECO:0000256" key="2">
    <source>
        <dbReference type="ARBA" id="ARBA00023015"/>
    </source>
</evidence>
<dbReference type="SUPFAM" id="SSF88659">
    <property type="entry name" value="Sigma3 and sigma4 domains of RNA polymerase sigma factors"/>
    <property type="match status" value="1"/>
</dbReference>
<dbReference type="InterPro" id="IPR039425">
    <property type="entry name" value="RNA_pol_sigma-70-like"/>
</dbReference>
<keyword evidence="3" id="KW-0731">Sigma factor</keyword>
<feature type="domain" description="RNA polymerase sigma factor 70 region 4 type 2" evidence="6">
    <location>
        <begin position="114"/>
        <end position="163"/>
    </location>
</feature>
<accession>A0A1G6LZC0</accession>
<organism evidence="7 8">
    <name type="scientific">Williamwhitmania taraxaci</name>
    <dbReference type="NCBI Taxonomy" id="1640674"/>
    <lineage>
        <taxon>Bacteria</taxon>
        <taxon>Pseudomonadati</taxon>
        <taxon>Bacteroidota</taxon>
        <taxon>Bacteroidia</taxon>
        <taxon>Bacteroidales</taxon>
        <taxon>Williamwhitmaniaceae</taxon>
        <taxon>Williamwhitmania</taxon>
    </lineage>
</organism>
<dbReference type="SUPFAM" id="SSF88946">
    <property type="entry name" value="Sigma2 domain of RNA polymerase sigma factors"/>
    <property type="match status" value="1"/>
</dbReference>
<dbReference type="Gene3D" id="1.10.10.10">
    <property type="entry name" value="Winged helix-like DNA-binding domain superfamily/Winged helix DNA-binding domain"/>
    <property type="match status" value="1"/>
</dbReference>